<keyword evidence="4 7" id="KW-0812">Transmembrane</keyword>
<feature type="transmembrane region" description="Helical" evidence="7">
    <location>
        <begin position="388"/>
        <end position="409"/>
    </location>
</feature>
<keyword evidence="6 7" id="KW-0472">Membrane</keyword>
<evidence type="ECO:0000313" key="9">
    <source>
        <dbReference type="Proteomes" id="UP001236500"/>
    </source>
</evidence>
<evidence type="ECO:0000256" key="1">
    <source>
        <dbReference type="ARBA" id="ARBA00004429"/>
    </source>
</evidence>
<feature type="transmembrane region" description="Helical" evidence="7">
    <location>
        <begin position="355"/>
        <end position="376"/>
    </location>
</feature>
<keyword evidence="2" id="KW-0813">Transport</keyword>
<evidence type="ECO:0000256" key="5">
    <source>
        <dbReference type="ARBA" id="ARBA00022989"/>
    </source>
</evidence>
<protein>
    <submittedName>
        <fullName evidence="8">MATE family efflux transporter</fullName>
    </submittedName>
</protein>
<feature type="transmembrane region" description="Helical" evidence="7">
    <location>
        <begin position="137"/>
        <end position="158"/>
    </location>
</feature>
<keyword evidence="9" id="KW-1185">Reference proteome</keyword>
<gene>
    <name evidence="8" type="ORF">PVT68_07665</name>
</gene>
<feature type="transmembrane region" description="Helical" evidence="7">
    <location>
        <begin position="199"/>
        <end position="220"/>
    </location>
</feature>
<dbReference type="EMBL" id="CP118605">
    <property type="protein sequence ID" value="WGL18165.1"/>
    <property type="molecule type" value="Genomic_DNA"/>
</dbReference>
<accession>A0ABY8NGV2</accession>
<dbReference type="InterPro" id="IPR048279">
    <property type="entry name" value="MdtK-like"/>
</dbReference>
<feature type="transmembrane region" description="Helical" evidence="7">
    <location>
        <begin position="288"/>
        <end position="305"/>
    </location>
</feature>
<proteinExistence type="predicted"/>
<evidence type="ECO:0000256" key="6">
    <source>
        <dbReference type="ARBA" id="ARBA00023136"/>
    </source>
</evidence>
<dbReference type="InterPro" id="IPR052031">
    <property type="entry name" value="Membrane_Transporter-Flippase"/>
</dbReference>
<dbReference type="PANTHER" id="PTHR43549">
    <property type="entry name" value="MULTIDRUG RESISTANCE PROTEIN YPNP-RELATED"/>
    <property type="match status" value="1"/>
</dbReference>
<feature type="transmembrane region" description="Helical" evidence="7">
    <location>
        <begin position="415"/>
        <end position="439"/>
    </location>
</feature>
<feature type="transmembrane region" description="Helical" evidence="7">
    <location>
        <begin position="326"/>
        <end position="349"/>
    </location>
</feature>
<dbReference type="RefSeq" id="WP_280322127.1">
    <property type="nucleotide sequence ID" value="NZ_CP118605.1"/>
</dbReference>
<dbReference type="PIRSF" id="PIRSF006603">
    <property type="entry name" value="DinF"/>
    <property type="match status" value="1"/>
</dbReference>
<keyword evidence="5 7" id="KW-1133">Transmembrane helix</keyword>
<reference evidence="8 9" key="1">
    <citation type="submission" date="2023-02" db="EMBL/GenBank/DDBJ databases">
        <title>Description and genomic characterization of Microbulbifer bruguierae sp. nov., isolated from the sediment of mangrove plant Bruguiera sexangula.</title>
        <authorList>
            <person name="Long M."/>
        </authorList>
    </citation>
    <scope>NUCLEOTIDE SEQUENCE [LARGE SCALE GENOMIC DNA]</scope>
    <source>
        <strain evidence="8 9">H12</strain>
    </source>
</reference>
<feature type="transmembrane region" description="Helical" evidence="7">
    <location>
        <begin position="21"/>
        <end position="44"/>
    </location>
</feature>
<feature type="transmembrane region" description="Helical" evidence="7">
    <location>
        <begin position="94"/>
        <end position="117"/>
    </location>
</feature>
<evidence type="ECO:0000256" key="2">
    <source>
        <dbReference type="ARBA" id="ARBA00022448"/>
    </source>
</evidence>
<name>A0ABY8NGV2_9GAMM</name>
<evidence type="ECO:0000256" key="7">
    <source>
        <dbReference type="SAM" id="Phobius"/>
    </source>
</evidence>
<dbReference type="Proteomes" id="UP001236500">
    <property type="component" value="Chromosome"/>
</dbReference>
<dbReference type="InterPro" id="IPR002528">
    <property type="entry name" value="MATE_fam"/>
</dbReference>
<feature type="transmembrane region" description="Helical" evidence="7">
    <location>
        <begin position="50"/>
        <end position="73"/>
    </location>
</feature>
<evidence type="ECO:0000256" key="3">
    <source>
        <dbReference type="ARBA" id="ARBA00022475"/>
    </source>
</evidence>
<dbReference type="NCBIfam" id="TIGR00797">
    <property type="entry name" value="matE"/>
    <property type="match status" value="1"/>
</dbReference>
<sequence>MPSSKNPSLLDGSVAGHLQRLALPMVWGILATMSFNVVDTYFVAQLGDAPLAAMSFTFPVVMVVNALAIGLGAGTSSAVARAYGAGDMAQVKRLVSDATLLALLIATLVSVTGLLTVEPLFRLLGAQERLLPLIGDYMVTWYLGAVFAVVPMVSLSALRAIGNSALTGRIMLAVALFNLILDPLLIFGLFGFPRLELEGAALATVIARGLSFAIALYILVSREQILALPSRHWPQLKASWRSLLSVGLPAIATNVIIPMSGGVVVALVAAHGADAVAGLGVALRIEPVALIVFYALSSVVGPFMGQNAGAGIHERLQQTISVLARFCIFFGVGMAVLLWLLGAPLVSLFSDSPQVVAVAVAYLSLVPFSYAGYGFVMSANAAFNGLGHPLPATLISFLRVLGLYLPLAWLGNKLWGIQGLFVATLVSNLLLGGVAWWWLRGYLAARAAESESGMGKSVLAK</sequence>
<keyword evidence="3" id="KW-1003">Cell membrane</keyword>
<organism evidence="8 9">
    <name type="scientific">Microbulbifer bruguierae</name>
    <dbReference type="NCBI Taxonomy" id="3029061"/>
    <lineage>
        <taxon>Bacteria</taxon>
        <taxon>Pseudomonadati</taxon>
        <taxon>Pseudomonadota</taxon>
        <taxon>Gammaproteobacteria</taxon>
        <taxon>Cellvibrionales</taxon>
        <taxon>Microbulbiferaceae</taxon>
        <taxon>Microbulbifer</taxon>
    </lineage>
</organism>
<dbReference type="Pfam" id="PF01554">
    <property type="entry name" value="MatE"/>
    <property type="match status" value="2"/>
</dbReference>
<feature type="transmembrane region" description="Helical" evidence="7">
    <location>
        <begin position="170"/>
        <end position="193"/>
    </location>
</feature>
<evidence type="ECO:0000256" key="4">
    <source>
        <dbReference type="ARBA" id="ARBA00022692"/>
    </source>
</evidence>
<comment type="subcellular location">
    <subcellularLocation>
        <location evidence="1">Cell inner membrane</location>
        <topology evidence="1">Multi-pass membrane protein</topology>
    </subcellularLocation>
</comment>
<feature type="transmembrane region" description="Helical" evidence="7">
    <location>
        <begin position="241"/>
        <end position="268"/>
    </location>
</feature>
<evidence type="ECO:0000313" key="8">
    <source>
        <dbReference type="EMBL" id="WGL18165.1"/>
    </source>
</evidence>
<dbReference type="PANTHER" id="PTHR43549:SF3">
    <property type="entry name" value="MULTIDRUG RESISTANCE PROTEIN YPNP-RELATED"/>
    <property type="match status" value="1"/>
</dbReference>